<reference evidence="1 2" key="1">
    <citation type="submission" date="2014-04" db="EMBL/GenBank/DDBJ databases">
        <authorList>
            <person name="Sears C."/>
            <person name="Carroll K."/>
            <person name="Sack B.R."/>
            <person name="Qadri F."/>
            <person name="Myers L.L."/>
            <person name="Chung G.-T."/>
            <person name="Escheverria P."/>
            <person name="Fraser C.M."/>
            <person name="Sadzewicz L."/>
            <person name="Shefchek K.A."/>
            <person name="Tallon L."/>
            <person name="Das S.P."/>
            <person name="Daugherty S."/>
            <person name="Mongodin E.F."/>
        </authorList>
    </citation>
    <scope>NUCLEOTIDE SEQUENCE [LARGE SCALE GENOMIC DNA]</scope>
    <source>
        <strain evidence="1 2">3975 RP4</strain>
    </source>
</reference>
<sequence length="228" mass="25515">MKTVINIVLAACVIGLIYVCYGSIMGPINFDDAKKTREKQVIARLIDIRKAQLEYRNLHNGRYTASFDTLIDFVKTAKLPFVKKEGVLSDTQLEAGMTEKKAMAIINKAKKTGNWKEVEKEGLMNFKRDTLWVAVTDTIYAPGFNADSLRYVPFGNGVQFEMVTRSDTTKSGAPLNLFQAQTPYETYLGGLNTQELANLKDLQTKLGKYCGLRVGDIEQPNNNAGNWE</sequence>
<dbReference type="AlphaFoldDB" id="A0A069SNL5"/>
<accession>A0A069SNL5</accession>
<dbReference type="EMBL" id="JNHM01000004">
    <property type="protein sequence ID" value="KDS56579.1"/>
    <property type="molecule type" value="Genomic_DNA"/>
</dbReference>
<organism evidence="1 2">
    <name type="scientific">Phocaeicola vulgatus str. 3975 RP4</name>
    <dbReference type="NCBI Taxonomy" id="1339352"/>
    <lineage>
        <taxon>Bacteria</taxon>
        <taxon>Pseudomonadati</taxon>
        <taxon>Bacteroidota</taxon>
        <taxon>Bacteroidia</taxon>
        <taxon>Bacteroidales</taxon>
        <taxon>Bacteroidaceae</taxon>
        <taxon>Phocaeicola</taxon>
    </lineage>
</organism>
<comment type="caution">
    <text evidence="1">The sequence shown here is derived from an EMBL/GenBank/DDBJ whole genome shotgun (WGS) entry which is preliminary data.</text>
</comment>
<dbReference type="PATRIC" id="fig|1339352.3.peg.369"/>
<protein>
    <submittedName>
        <fullName evidence="1">Uncharacterized protein</fullName>
    </submittedName>
</protein>
<evidence type="ECO:0000313" key="1">
    <source>
        <dbReference type="EMBL" id="KDS56579.1"/>
    </source>
</evidence>
<dbReference type="Proteomes" id="UP000027661">
    <property type="component" value="Unassembled WGS sequence"/>
</dbReference>
<gene>
    <name evidence="1" type="ORF">M099_0376</name>
</gene>
<proteinExistence type="predicted"/>
<dbReference type="GeneID" id="5302872"/>
<dbReference type="RefSeq" id="WP_005845793.1">
    <property type="nucleotide sequence ID" value="NZ_JNHM01000004.1"/>
</dbReference>
<name>A0A069SNL5_PHOVU</name>
<evidence type="ECO:0000313" key="2">
    <source>
        <dbReference type="Proteomes" id="UP000027661"/>
    </source>
</evidence>